<dbReference type="EMBL" id="MF495895">
    <property type="protein sequence ID" value="AWM95339.1"/>
    <property type="molecule type" value="Genomic_DNA"/>
</dbReference>
<dbReference type="AlphaFoldDB" id="A0A2U8U0L9"/>
<reference evidence="1" key="1">
    <citation type="submission" date="2017-07" db="EMBL/GenBank/DDBJ databases">
        <title>Novel UV Resistance Genes Revealed by Functional Metagenomics.</title>
        <authorList>
            <person name="Lamprecht-Grandio M."/>
            <person name="Cortesao M."/>
            <person name="Benguigui M."/>
            <person name="Mirete S."/>
            <person name="Rossello-Mora R."/>
            <person name="Gonzalez-Pastor J.E."/>
        </authorList>
    </citation>
    <scope>NUCLEOTIDE SEQUENCE</scope>
</reference>
<organism evidence="1">
    <name type="scientific">uncultured microorganism</name>
    <dbReference type="NCBI Taxonomy" id="358574"/>
    <lineage>
        <taxon>unclassified sequences</taxon>
        <taxon>environmental samples</taxon>
    </lineage>
</organism>
<evidence type="ECO:0000313" key="1">
    <source>
        <dbReference type="EMBL" id="AWM95339.1"/>
    </source>
</evidence>
<sequence length="189" mass="22757">MNIFYLDHDPRECARMHCDQHVRKMMLEYAQILSTAIHLKLKFRNHWGKIYKPTHQNHPSVRWAAETLAQYDWLYLLWVNLHDEYIYRFGKNHKSFVDLNQYLSDAPFYYNVDGVMFNPPPQVMPEEYKKPGFPVIGYRNYYIHEKSRFATWTRREPPMWFLQGVKKNGYKLPEDIRIEGNAPASRRAG</sequence>
<accession>A0A2U8U0L9</accession>
<protein>
    <submittedName>
        <fullName evidence="1">Uncharacterized protein</fullName>
    </submittedName>
</protein>
<name>A0A2U8U0L9_9ZZZZ</name>
<proteinExistence type="predicted"/>